<name>A0ACB8S3M8_9AGAM</name>
<evidence type="ECO:0000313" key="1">
    <source>
        <dbReference type="EMBL" id="KAI0050393.1"/>
    </source>
</evidence>
<reference evidence="1" key="2">
    <citation type="journal article" date="2022" name="New Phytol.">
        <title>Evolutionary transition to the ectomycorrhizal habit in the genomes of a hyperdiverse lineage of mushroom-forming fungi.</title>
        <authorList>
            <person name="Looney B."/>
            <person name="Miyauchi S."/>
            <person name="Morin E."/>
            <person name="Drula E."/>
            <person name="Courty P.E."/>
            <person name="Kohler A."/>
            <person name="Kuo A."/>
            <person name="LaButti K."/>
            <person name="Pangilinan J."/>
            <person name="Lipzen A."/>
            <person name="Riley R."/>
            <person name="Andreopoulos W."/>
            <person name="He G."/>
            <person name="Johnson J."/>
            <person name="Nolan M."/>
            <person name="Tritt A."/>
            <person name="Barry K.W."/>
            <person name="Grigoriev I.V."/>
            <person name="Nagy L.G."/>
            <person name="Hibbett D."/>
            <person name="Henrissat B."/>
            <person name="Matheny P.B."/>
            <person name="Labbe J."/>
            <person name="Martin F.M."/>
        </authorList>
    </citation>
    <scope>NUCLEOTIDE SEQUENCE</scope>
    <source>
        <strain evidence="1">FP105234-sp</strain>
    </source>
</reference>
<keyword evidence="2" id="KW-1185">Reference proteome</keyword>
<reference evidence="1" key="1">
    <citation type="submission" date="2021-02" db="EMBL/GenBank/DDBJ databases">
        <authorList>
            <consortium name="DOE Joint Genome Institute"/>
            <person name="Ahrendt S."/>
            <person name="Looney B.P."/>
            <person name="Miyauchi S."/>
            <person name="Morin E."/>
            <person name="Drula E."/>
            <person name="Courty P.E."/>
            <person name="Chicoki N."/>
            <person name="Fauchery L."/>
            <person name="Kohler A."/>
            <person name="Kuo A."/>
            <person name="Labutti K."/>
            <person name="Pangilinan J."/>
            <person name="Lipzen A."/>
            <person name="Riley R."/>
            <person name="Andreopoulos W."/>
            <person name="He G."/>
            <person name="Johnson J."/>
            <person name="Barry K.W."/>
            <person name="Grigoriev I.V."/>
            <person name="Nagy L."/>
            <person name="Hibbett D."/>
            <person name="Henrissat B."/>
            <person name="Matheny P.B."/>
            <person name="Labbe J."/>
            <person name="Martin F."/>
        </authorList>
    </citation>
    <scope>NUCLEOTIDE SEQUENCE</scope>
    <source>
        <strain evidence="1">FP105234-sp</strain>
    </source>
</reference>
<evidence type="ECO:0000313" key="2">
    <source>
        <dbReference type="Proteomes" id="UP000814033"/>
    </source>
</evidence>
<organism evidence="1 2">
    <name type="scientific">Auriscalpium vulgare</name>
    <dbReference type="NCBI Taxonomy" id="40419"/>
    <lineage>
        <taxon>Eukaryota</taxon>
        <taxon>Fungi</taxon>
        <taxon>Dikarya</taxon>
        <taxon>Basidiomycota</taxon>
        <taxon>Agaricomycotina</taxon>
        <taxon>Agaricomycetes</taxon>
        <taxon>Russulales</taxon>
        <taxon>Auriscalpiaceae</taxon>
        <taxon>Auriscalpium</taxon>
    </lineage>
</organism>
<sequence length="318" mass="34240">MSSTPMTEQANFTLSDDQLSSMETFLDELETKTPLGRIRKEADASKAFVDTVNSLIVVGAFIAGVQAQLLAATSNSNDSPLEVATNWFGFFGLTLDIIGTSTGVAHTIMLQASIRQSKAMVLQLTTRIDQAKQEIHSLLTKRKLIRPDPQSEANLAMTLRGIYVIASTLITADTNGVFGHKADHLVLNSLEHPGKTGAIPSFVSRVMTSYAGILVTLTGVSGVASSELWVFGQIPVAAMGFGAFMLLLSVLCYATQTQPRGIWICCVAITAMTVCTSSLPFGDPKRRKRAIVFGQVQDQLAYMPSVRGLTFPDTRSVT</sequence>
<accession>A0ACB8S3M8</accession>
<proteinExistence type="predicted"/>
<dbReference type="EMBL" id="MU275862">
    <property type="protein sequence ID" value="KAI0050393.1"/>
    <property type="molecule type" value="Genomic_DNA"/>
</dbReference>
<comment type="caution">
    <text evidence="1">The sequence shown here is derived from an EMBL/GenBank/DDBJ whole genome shotgun (WGS) entry which is preliminary data.</text>
</comment>
<protein>
    <submittedName>
        <fullName evidence="1">Uncharacterized protein</fullName>
    </submittedName>
</protein>
<dbReference type="Proteomes" id="UP000814033">
    <property type="component" value="Unassembled WGS sequence"/>
</dbReference>
<gene>
    <name evidence="1" type="ORF">FA95DRAFT_622902</name>
</gene>